<organism evidence="2 3">
    <name type="scientific">Striga asiatica</name>
    <name type="common">Asiatic witchweed</name>
    <name type="synonym">Buchnera asiatica</name>
    <dbReference type="NCBI Taxonomy" id="4170"/>
    <lineage>
        <taxon>Eukaryota</taxon>
        <taxon>Viridiplantae</taxon>
        <taxon>Streptophyta</taxon>
        <taxon>Embryophyta</taxon>
        <taxon>Tracheophyta</taxon>
        <taxon>Spermatophyta</taxon>
        <taxon>Magnoliopsida</taxon>
        <taxon>eudicotyledons</taxon>
        <taxon>Gunneridae</taxon>
        <taxon>Pentapetalae</taxon>
        <taxon>asterids</taxon>
        <taxon>lamiids</taxon>
        <taxon>Lamiales</taxon>
        <taxon>Orobanchaceae</taxon>
        <taxon>Buchnereae</taxon>
        <taxon>Striga</taxon>
    </lineage>
</organism>
<accession>A0A5A7P7Y1</accession>
<dbReference type="EMBL" id="BKCP01003113">
    <property type="protein sequence ID" value="GER28781.1"/>
    <property type="molecule type" value="Genomic_DNA"/>
</dbReference>
<dbReference type="GO" id="GO:0016301">
    <property type="term" value="F:kinase activity"/>
    <property type="evidence" value="ECO:0007669"/>
    <property type="project" value="UniProtKB-KW"/>
</dbReference>
<protein>
    <submittedName>
        <fullName evidence="2">Hydroxyethylthiazole kinase</fullName>
    </submittedName>
</protein>
<reference evidence="3" key="1">
    <citation type="journal article" date="2019" name="Curr. Biol.">
        <title>Genome Sequence of Striga asiatica Provides Insight into the Evolution of Plant Parasitism.</title>
        <authorList>
            <person name="Yoshida S."/>
            <person name="Kim S."/>
            <person name="Wafula E.K."/>
            <person name="Tanskanen J."/>
            <person name="Kim Y.M."/>
            <person name="Honaas L."/>
            <person name="Yang Z."/>
            <person name="Spallek T."/>
            <person name="Conn C.E."/>
            <person name="Ichihashi Y."/>
            <person name="Cheong K."/>
            <person name="Cui S."/>
            <person name="Der J.P."/>
            <person name="Gundlach H."/>
            <person name="Jiao Y."/>
            <person name="Hori C."/>
            <person name="Ishida J.K."/>
            <person name="Kasahara H."/>
            <person name="Kiba T."/>
            <person name="Kim M.S."/>
            <person name="Koo N."/>
            <person name="Laohavisit A."/>
            <person name="Lee Y.H."/>
            <person name="Lumba S."/>
            <person name="McCourt P."/>
            <person name="Mortimer J.C."/>
            <person name="Mutuku J.M."/>
            <person name="Nomura T."/>
            <person name="Sasaki-Sekimoto Y."/>
            <person name="Seto Y."/>
            <person name="Wang Y."/>
            <person name="Wakatake T."/>
            <person name="Sakakibara H."/>
            <person name="Demura T."/>
            <person name="Yamaguchi S."/>
            <person name="Yoneyama K."/>
            <person name="Manabe R.I."/>
            <person name="Nelson D.C."/>
            <person name="Schulman A.H."/>
            <person name="Timko M.P."/>
            <person name="dePamphilis C.W."/>
            <person name="Choi D."/>
            <person name="Shirasu K."/>
        </authorList>
    </citation>
    <scope>NUCLEOTIDE SEQUENCE [LARGE SCALE GENOMIC DNA]</scope>
    <source>
        <strain evidence="3">cv. UVA1</strain>
    </source>
</reference>
<feature type="compositionally biased region" description="Basic and acidic residues" evidence="1">
    <location>
        <begin position="95"/>
        <end position="105"/>
    </location>
</feature>
<evidence type="ECO:0000256" key="1">
    <source>
        <dbReference type="SAM" id="MobiDB-lite"/>
    </source>
</evidence>
<feature type="region of interest" description="Disordered" evidence="1">
    <location>
        <begin position="91"/>
        <end position="137"/>
    </location>
</feature>
<name>A0A5A7P7Y1_STRAF</name>
<proteinExistence type="predicted"/>
<evidence type="ECO:0000313" key="3">
    <source>
        <dbReference type="Proteomes" id="UP000325081"/>
    </source>
</evidence>
<gene>
    <name evidence="2" type="ORF">STAS_04597</name>
</gene>
<comment type="caution">
    <text evidence="2">The sequence shown here is derived from an EMBL/GenBank/DDBJ whole genome shotgun (WGS) entry which is preliminary data.</text>
</comment>
<keyword evidence="3" id="KW-1185">Reference proteome</keyword>
<dbReference type="AlphaFoldDB" id="A0A5A7P7Y1"/>
<keyword evidence="2" id="KW-0418">Kinase</keyword>
<evidence type="ECO:0000313" key="2">
    <source>
        <dbReference type="EMBL" id="GER28781.1"/>
    </source>
</evidence>
<sequence length="137" mass="15134">MTSSSSAQAHPIQTIAVKDITSEQTTMTSKQMDIEKVVASTTEPQVLLPQGPSPIHRITASKKWTRASSKRGRLQREIAIPIIIDSPIGMKRTRLHIEEPSHTPEETCTQPSQNKKSKSQSKKVGVASLEWHPSEPC</sequence>
<dbReference type="Proteomes" id="UP000325081">
    <property type="component" value="Unassembled WGS sequence"/>
</dbReference>
<keyword evidence="2" id="KW-0808">Transferase</keyword>